<dbReference type="GeneID" id="92181790"/>
<dbReference type="Gene3D" id="3.40.50.790">
    <property type="match status" value="1"/>
</dbReference>
<dbReference type="PANTHER" id="PTHR36427:SF3">
    <property type="entry name" value="LARGE RIBOSOMAL SUBUNIT PROTEIN UL1M"/>
    <property type="match status" value="1"/>
</dbReference>
<evidence type="ECO:0000256" key="1">
    <source>
        <dbReference type="ARBA" id="ARBA00010531"/>
    </source>
</evidence>
<dbReference type="EMBL" id="JBCAWK010000008">
    <property type="protein sequence ID" value="KAK8850613.1"/>
    <property type="molecule type" value="Genomic_DNA"/>
</dbReference>
<keyword evidence="2" id="KW-0689">Ribosomal protein</keyword>
<dbReference type="SUPFAM" id="SSF56808">
    <property type="entry name" value="Ribosomal protein L1"/>
    <property type="match status" value="1"/>
</dbReference>
<dbReference type="InterPro" id="IPR023674">
    <property type="entry name" value="Ribosomal_uL1-like"/>
</dbReference>
<feature type="region of interest" description="Disordered" evidence="4">
    <location>
        <begin position="118"/>
        <end position="159"/>
    </location>
</feature>
<evidence type="ECO:0000313" key="5">
    <source>
        <dbReference type="EMBL" id="KAK8850613.1"/>
    </source>
</evidence>
<dbReference type="PROSITE" id="PS01199">
    <property type="entry name" value="RIBOSOMAL_L1"/>
    <property type="match status" value="1"/>
</dbReference>
<comment type="similarity">
    <text evidence="1">Belongs to the universal ribosomal protein uL1 family.</text>
</comment>
<dbReference type="Proteomes" id="UP001388673">
    <property type="component" value="Unassembled WGS sequence"/>
</dbReference>
<dbReference type="Gene3D" id="3.30.190.20">
    <property type="match status" value="1"/>
</dbReference>
<evidence type="ECO:0000256" key="4">
    <source>
        <dbReference type="SAM" id="MobiDB-lite"/>
    </source>
</evidence>
<evidence type="ECO:0000313" key="6">
    <source>
        <dbReference type="Proteomes" id="UP001388673"/>
    </source>
</evidence>
<dbReference type="GO" id="GO:0003735">
    <property type="term" value="F:structural constituent of ribosome"/>
    <property type="evidence" value="ECO:0007669"/>
    <property type="project" value="TreeGrafter"/>
</dbReference>
<feature type="compositionally biased region" description="Low complexity" evidence="4">
    <location>
        <begin position="21"/>
        <end position="39"/>
    </location>
</feature>
<feature type="region of interest" description="Disordered" evidence="4">
    <location>
        <begin position="1"/>
        <end position="91"/>
    </location>
</feature>
<feature type="compositionally biased region" description="Basic residues" evidence="4">
    <location>
        <begin position="70"/>
        <end position="82"/>
    </location>
</feature>
<evidence type="ECO:0000256" key="3">
    <source>
        <dbReference type="ARBA" id="ARBA00023274"/>
    </source>
</evidence>
<gene>
    <name evidence="5" type="ORF">IAR55_004532</name>
</gene>
<evidence type="ECO:0008006" key="7">
    <source>
        <dbReference type="Google" id="ProtNLM"/>
    </source>
</evidence>
<dbReference type="KEGG" id="kne:92181790"/>
<sequence length="457" mass="49846">MPRQDTSLEDDLDQLSNSLWSDTTTSNSASASDISALDTLKQRSHQSNRSSLLNHLPLDAAPSDGSARRGEKHTKHTKHHRSGPKEPLDPLEDYFVQQTKLFRHLEKRFNRFEKKVREGQTVARQNRLARKGKSDRTKNTTAAKRLKKEKDNQYTGSTAVATQPTEEDKMIGSSVSVMRSQAARTAVQTLHPAISVTRAPSSSPSASFSTSSTSSARQTGLKKKKKRVINPDAMPANEAARVLRALEIANPSSSYSLTLTTKTHKSSLPIRGTFQLPLDPRRSSETILVFAEPSSPSFNLAKQAGAAYVGGEEIFESVLSGKISPTRCLATPSMMPSVSRALARYLGPKGLMPVAKRGLVGEGEELAEKIRGAAGRMEYRADKQGLVRVPVARVDFDIPSVENNIRSFIQTVREDQTSTKTDDALTAAAKKKKTGSAIVAVRLETTNGPSIELNDVL</sequence>
<dbReference type="RefSeq" id="XP_066802044.1">
    <property type="nucleotide sequence ID" value="XM_066947630.1"/>
</dbReference>
<dbReference type="InterPro" id="IPR028364">
    <property type="entry name" value="Ribosomal_uL1/biogenesis"/>
</dbReference>
<dbReference type="AlphaFoldDB" id="A0AAW0YL39"/>
<dbReference type="InterPro" id="IPR023673">
    <property type="entry name" value="Ribosomal_uL1_CS"/>
</dbReference>
<name>A0AAW0YL39_9TREE</name>
<reference evidence="5 6" key="1">
    <citation type="journal article" date="2024" name="bioRxiv">
        <title>Comparative genomics of Cryptococcus and Kwoniella reveals pathogenesis evolution and contrasting karyotype dynamics via intercentromeric recombination or chromosome fusion.</title>
        <authorList>
            <person name="Coelho M.A."/>
            <person name="David-Palma M."/>
            <person name="Shea T."/>
            <person name="Bowers K."/>
            <person name="McGinley-Smith S."/>
            <person name="Mohammad A.W."/>
            <person name="Gnirke A."/>
            <person name="Yurkov A.M."/>
            <person name="Nowrousian M."/>
            <person name="Sun S."/>
            <person name="Cuomo C.A."/>
            <person name="Heitman J."/>
        </authorList>
    </citation>
    <scope>NUCLEOTIDE SEQUENCE [LARGE SCALE GENOMIC DNA]</scope>
    <source>
        <strain evidence="5 6">CBS 13917</strain>
    </source>
</reference>
<keyword evidence="3" id="KW-0687">Ribonucleoprotein</keyword>
<dbReference type="InterPro" id="IPR016095">
    <property type="entry name" value="Ribosomal_uL1_3-a/b-sand"/>
</dbReference>
<protein>
    <recommendedName>
        <fullName evidence="7">Ribosomal protein</fullName>
    </recommendedName>
</protein>
<organism evidence="5 6">
    <name type="scientific">Kwoniella newhampshirensis</name>
    <dbReference type="NCBI Taxonomy" id="1651941"/>
    <lineage>
        <taxon>Eukaryota</taxon>
        <taxon>Fungi</taxon>
        <taxon>Dikarya</taxon>
        <taxon>Basidiomycota</taxon>
        <taxon>Agaricomycotina</taxon>
        <taxon>Tremellomycetes</taxon>
        <taxon>Tremellales</taxon>
        <taxon>Cryptococcaceae</taxon>
        <taxon>Kwoniella</taxon>
    </lineage>
</organism>
<accession>A0AAW0YL39</accession>
<proteinExistence type="inferred from homology"/>
<feature type="region of interest" description="Disordered" evidence="4">
    <location>
        <begin position="194"/>
        <end position="226"/>
    </location>
</feature>
<dbReference type="Pfam" id="PF00687">
    <property type="entry name" value="Ribosomal_L1"/>
    <property type="match status" value="1"/>
</dbReference>
<evidence type="ECO:0000256" key="2">
    <source>
        <dbReference type="ARBA" id="ARBA00022980"/>
    </source>
</evidence>
<dbReference type="CDD" id="cd00403">
    <property type="entry name" value="Ribosomal_L1"/>
    <property type="match status" value="1"/>
</dbReference>
<dbReference type="GO" id="GO:0005762">
    <property type="term" value="C:mitochondrial large ribosomal subunit"/>
    <property type="evidence" value="ECO:0007669"/>
    <property type="project" value="TreeGrafter"/>
</dbReference>
<keyword evidence="6" id="KW-1185">Reference proteome</keyword>
<comment type="caution">
    <text evidence="5">The sequence shown here is derived from an EMBL/GenBank/DDBJ whole genome shotgun (WGS) entry which is preliminary data.</text>
</comment>
<feature type="compositionally biased region" description="Low complexity" evidence="4">
    <location>
        <begin position="199"/>
        <end position="216"/>
    </location>
</feature>
<dbReference type="PANTHER" id="PTHR36427">
    <property type="entry name" value="54S RIBOSOMAL PROTEIN L1, MITOCHONDRIAL"/>
    <property type="match status" value="1"/>
</dbReference>